<comment type="subcellular location">
    <subcellularLocation>
        <location evidence="1">Cell membrane</location>
        <topology evidence="1">Multi-pass membrane protein</topology>
    </subcellularLocation>
</comment>
<feature type="domain" description="Major facilitator superfamily (MFS) profile" evidence="7">
    <location>
        <begin position="23"/>
        <end position="395"/>
    </location>
</feature>
<gene>
    <name evidence="8" type="ORF">SAMN05421548_13514</name>
</gene>
<dbReference type="Gene3D" id="1.20.1250.20">
    <property type="entry name" value="MFS general substrate transporter like domains"/>
    <property type="match status" value="1"/>
</dbReference>
<keyword evidence="9" id="KW-1185">Reference proteome</keyword>
<feature type="transmembrane region" description="Helical" evidence="6">
    <location>
        <begin position="222"/>
        <end position="241"/>
    </location>
</feature>
<keyword evidence="3 6" id="KW-0812">Transmembrane</keyword>
<dbReference type="PANTHER" id="PTHR43124:SF3">
    <property type="entry name" value="CHLORAMPHENICOL EFFLUX PUMP RV0191"/>
    <property type="match status" value="1"/>
</dbReference>
<feature type="transmembrane region" description="Helical" evidence="6">
    <location>
        <begin position="253"/>
        <end position="277"/>
    </location>
</feature>
<feature type="transmembrane region" description="Helical" evidence="6">
    <location>
        <begin position="179"/>
        <end position="201"/>
    </location>
</feature>
<dbReference type="EMBL" id="FMYQ01000035">
    <property type="protein sequence ID" value="SDE16466.1"/>
    <property type="molecule type" value="Genomic_DNA"/>
</dbReference>
<dbReference type="GO" id="GO:0005886">
    <property type="term" value="C:plasma membrane"/>
    <property type="evidence" value="ECO:0007669"/>
    <property type="project" value="UniProtKB-SubCell"/>
</dbReference>
<evidence type="ECO:0000256" key="6">
    <source>
        <dbReference type="SAM" id="Phobius"/>
    </source>
</evidence>
<keyword evidence="4 6" id="KW-1133">Transmembrane helix</keyword>
<dbReference type="SUPFAM" id="SSF103473">
    <property type="entry name" value="MFS general substrate transporter"/>
    <property type="match status" value="1"/>
</dbReference>
<keyword evidence="5 6" id="KW-0472">Membrane</keyword>
<dbReference type="Pfam" id="PF07690">
    <property type="entry name" value="MFS_1"/>
    <property type="match status" value="1"/>
</dbReference>
<dbReference type="GO" id="GO:0022857">
    <property type="term" value="F:transmembrane transporter activity"/>
    <property type="evidence" value="ECO:0007669"/>
    <property type="project" value="InterPro"/>
</dbReference>
<dbReference type="AlphaFoldDB" id="A0A1G7ARC5"/>
<keyword evidence="2" id="KW-1003">Cell membrane</keyword>
<dbReference type="CDD" id="cd17324">
    <property type="entry name" value="MFS_NepI_like"/>
    <property type="match status" value="1"/>
</dbReference>
<evidence type="ECO:0000256" key="2">
    <source>
        <dbReference type="ARBA" id="ARBA00022475"/>
    </source>
</evidence>
<evidence type="ECO:0000313" key="8">
    <source>
        <dbReference type="EMBL" id="SDE16466.1"/>
    </source>
</evidence>
<evidence type="ECO:0000313" key="9">
    <source>
        <dbReference type="Proteomes" id="UP000198908"/>
    </source>
</evidence>
<feature type="transmembrane region" description="Helical" evidence="6">
    <location>
        <begin position="147"/>
        <end position="173"/>
    </location>
</feature>
<evidence type="ECO:0000256" key="4">
    <source>
        <dbReference type="ARBA" id="ARBA00022989"/>
    </source>
</evidence>
<feature type="transmembrane region" description="Helical" evidence="6">
    <location>
        <begin position="114"/>
        <end position="135"/>
    </location>
</feature>
<feature type="transmembrane region" description="Helical" evidence="6">
    <location>
        <begin position="89"/>
        <end position="108"/>
    </location>
</feature>
<dbReference type="PANTHER" id="PTHR43124">
    <property type="entry name" value="PURINE EFFLUX PUMP PBUE"/>
    <property type="match status" value="1"/>
</dbReference>
<dbReference type="Proteomes" id="UP000198908">
    <property type="component" value="Unassembled WGS sequence"/>
</dbReference>
<proteinExistence type="predicted"/>
<evidence type="ECO:0000256" key="5">
    <source>
        <dbReference type="ARBA" id="ARBA00023136"/>
    </source>
</evidence>
<dbReference type="OrthoDB" id="9812189at2"/>
<accession>A0A1G7ARC5</accession>
<dbReference type="InterPro" id="IPR050189">
    <property type="entry name" value="MFS_Efflux_Transporters"/>
</dbReference>
<sequence length="411" mass="42901">MNNRIPDRALSRQDETTLRQWLSVFAVAISAFAFVTSEFLPVGLLTGIARDLHVTPGTAGLMVTTPGVMAAIFAPGLMIFAGRMDRRSVFLLLTSMLLASNIVSALSTNFATMLIGRAMLGAALGGFWTLATAAAGRLVHMSDAARATAIILTGVTFATVIGVPLGTFIAGLASWRMSFFVTGGLVALALIAQALLVPSLPSAAALRIADFARLLRRPHVRLSMLMVALVFGAHFSTYTFIAPLLQQDFSMSAMTLLLLAFGVIGFFSNALTSVAVAKRLKTSVATMTALLLCALAAMLLLDHARIGEIAAMLMWGVAFGAIPLCFSVWIQRGTADLPEAGSAMFVSVIQVAIALGSSVGGAIVDHAGVRADLVLGCALAVSGLVTLQRLAAMERPASVAALECECSPSVD</sequence>
<feature type="transmembrane region" description="Helical" evidence="6">
    <location>
        <begin position="60"/>
        <end position="82"/>
    </location>
</feature>
<feature type="transmembrane region" description="Helical" evidence="6">
    <location>
        <begin position="309"/>
        <end position="330"/>
    </location>
</feature>
<evidence type="ECO:0000256" key="1">
    <source>
        <dbReference type="ARBA" id="ARBA00004651"/>
    </source>
</evidence>
<dbReference type="PROSITE" id="PS50850">
    <property type="entry name" value="MFS"/>
    <property type="match status" value="1"/>
</dbReference>
<dbReference type="InterPro" id="IPR036259">
    <property type="entry name" value="MFS_trans_sf"/>
</dbReference>
<protein>
    <submittedName>
        <fullName evidence="8">Predicted arabinose efflux permease, MFS family</fullName>
    </submittedName>
</protein>
<dbReference type="STRING" id="416944.SAMN05421548_13514"/>
<feature type="transmembrane region" description="Helical" evidence="6">
    <location>
        <begin position="369"/>
        <end position="387"/>
    </location>
</feature>
<feature type="transmembrane region" description="Helical" evidence="6">
    <location>
        <begin position="21"/>
        <end position="40"/>
    </location>
</feature>
<feature type="transmembrane region" description="Helical" evidence="6">
    <location>
        <begin position="284"/>
        <end position="303"/>
    </location>
</feature>
<feature type="transmembrane region" description="Helical" evidence="6">
    <location>
        <begin position="342"/>
        <end position="363"/>
    </location>
</feature>
<evidence type="ECO:0000259" key="7">
    <source>
        <dbReference type="PROSITE" id="PS50850"/>
    </source>
</evidence>
<dbReference type="InterPro" id="IPR011701">
    <property type="entry name" value="MFS"/>
</dbReference>
<name>A0A1G7ARC5_9BURK</name>
<organism evidence="8 9">
    <name type="scientific">Paraburkholderia lycopersici</name>
    <dbReference type="NCBI Taxonomy" id="416944"/>
    <lineage>
        <taxon>Bacteria</taxon>
        <taxon>Pseudomonadati</taxon>
        <taxon>Pseudomonadota</taxon>
        <taxon>Betaproteobacteria</taxon>
        <taxon>Burkholderiales</taxon>
        <taxon>Burkholderiaceae</taxon>
        <taxon>Paraburkholderia</taxon>
    </lineage>
</organism>
<evidence type="ECO:0000256" key="3">
    <source>
        <dbReference type="ARBA" id="ARBA00022692"/>
    </source>
</evidence>
<reference evidence="9" key="1">
    <citation type="submission" date="2016-09" db="EMBL/GenBank/DDBJ databases">
        <authorList>
            <person name="Varghese N."/>
            <person name="Submissions S."/>
        </authorList>
    </citation>
    <scope>NUCLEOTIDE SEQUENCE [LARGE SCALE GENOMIC DNA]</scope>
    <source>
        <strain evidence="9">TNe-862</strain>
    </source>
</reference>
<dbReference type="RefSeq" id="WP_092004546.1">
    <property type="nucleotide sequence ID" value="NZ_FMYQ01000035.1"/>
</dbReference>
<dbReference type="InterPro" id="IPR020846">
    <property type="entry name" value="MFS_dom"/>
</dbReference>